<comment type="caution">
    <text evidence="4">The sequence shown here is derived from an EMBL/GenBank/DDBJ whole genome shotgun (WGS) entry which is preliminary data.</text>
</comment>
<dbReference type="PANTHER" id="PTHR13799:SF14">
    <property type="entry name" value="GTP CYCLOHYDROLASE 1 TYPE 2 HOMOLOG"/>
    <property type="match status" value="1"/>
</dbReference>
<dbReference type="InterPro" id="IPR036069">
    <property type="entry name" value="DUF34/NIF3_sf"/>
</dbReference>
<feature type="binding site" evidence="3">
    <location>
        <position position="64"/>
    </location>
    <ligand>
        <name>a divalent metal cation</name>
        <dbReference type="ChEBI" id="CHEBI:60240"/>
        <label>2</label>
    </ligand>
</feature>
<protein>
    <recommendedName>
        <fullName evidence="6">Nif3-like dinuclear metal center hexameric protein</fullName>
    </recommendedName>
</protein>
<dbReference type="AlphaFoldDB" id="A0A2G6ED92"/>
<dbReference type="InterPro" id="IPR002678">
    <property type="entry name" value="DUF34/NIF3"/>
</dbReference>
<evidence type="ECO:0000313" key="4">
    <source>
        <dbReference type="EMBL" id="PID60050.1"/>
    </source>
</evidence>
<organism evidence="4 5">
    <name type="scientific">candidate division KSB3 bacterium</name>
    <dbReference type="NCBI Taxonomy" id="2044937"/>
    <lineage>
        <taxon>Bacteria</taxon>
        <taxon>candidate division KSB3</taxon>
    </lineage>
</organism>
<dbReference type="Proteomes" id="UP000229740">
    <property type="component" value="Unassembled WGS sequence"/>
</dbReference>
<dbReference type="GO" id="GO:0005737">
    <property type="term" value="C:cytoplasm"/>
    <property type="evidence" value="ECO:0007669"/>
    <property type="project" value="TreeGrafter"/>
</dbReference>
<feature type="binding site" evidence="3">
    <location>
        <position position="244"/>
    </location>
    <ligand>
        <name>a divalent metal cation</name>
        <dbReference type="ChEBI" id="CHEBI:60240"/>
        <label>1</label>
    </ligand>
</feature>
<keyword evidence="2 3" id="KW-0479">Metal-binding</keyword>
<reference evidence="4 5" key="1">
    <citation type="submission" date="2017-10" db="EMBL/GenBank/DDBJ databases">
        <title>Novel microbial diversity and functional potential in the marine mammal oral microbiome.</title>
        <authorList>
            <person name="Dudek N.K."/>
            <person name="Sun C.L."/>
            <person name="Burstein D."/>
            <person name="Kantor R.S."/>
            <person name="Aliaga Goltsman D.S."/>
            <person name="Bik E.M."/>
            <person name="Thomas B.C."/>
            <person name="Banfield J.F."/>
            <person name="Relman D.A."/>
        </authorList>
    </citation>
    <scope>NUCLEOTIDE SEQUENCE [LARGE SCALE GENOMIC DNA]</scope>
    <source>
        <strain evidence="4">DOLZORAL124_49_17</strain>
    </source>
</reference>
<dbReference type="SUPFAM" id="SSF102705">
    <property type="entry name" value="NIF3 (NGG1p interacting factor 3)-like"/>
    <property type="match status" value="1"/>
</dbReference>
<sequence length="276" mass="31075">MLTRTELDVFLRETYRYADFQDYCHNGLQIEGKEQIHKIVFAVSFHMPLLTQAIAVQADAIIVHHGIFGKNFFRVTGSLKKKVRALLSHDMSLFGIHLPMDAHKRLGNNAQLASYLGAEIFDVFDIGFFVRNTEGYTFSEMIDIFHRKLYSTVSGSLSATASAASLTSPNSLLHPRLIHGFLCYPYGPERPERIAIVSGGSSRLFRLEELLDMQGIDTFICGSVDESTAAAAYESRRNFLNIGHYWSEKAGPLALKAEIEEQFDVETQFIDVENII</sequence>
<dbReference type="GO" id="GO:0046872">
    <property type="term" value="F:metal ion binding"/>
    <property type="evidence" value="ECO:0007669"/>
    <property type="project" value="UniProtKB-KW"/>
</dbReference>
<dbReference type="Pfam" id="PF01784">
    <property type="entry name" value="DUF34_NIF3"/>
    <property type="match status" value="1"/>
</dbReference>
<feature type="binding site" evidence="3">
    <location>
        <position position="65"/>
    </location>
    <ligand>
        <name>a divalent metal cation</name>
        <dbReference type="ChEBI" id="CHEBI:60240"/>
        <label>1</label>
    </ligand>
</feature>
<dbReference type="PANTHER" id="PTHR13799">
    <property type="entry name" value="NGG1 INTERACTING FACTOR 3"/>
    <property type="match status" value="1"/>
</dbReference>
<comment type="similarity">
    <text evidence="1">Belongs to the GTP cyclohydrolase I type 2/NIF3 family.</text>
</comment>
<evidence type="ECO:0000256" key="1">
    <source>
        <dbReference type="ARBA" id="ARBA00006964"/>
    </source>
</evidence>
<proteinExistence type="inferred from homology"/>
<evidence type="ECO:0008006" key="6">
    <source>
        <dbReference type="Google" id="ProtNLM"/>
    </source>
</evidence>
<dbReference type="Gene3D" id="3.40.1390.30">
    <property type="entry name" value="NIF3 (NGG1p interacting factor 3)-like"/>
    <property type="match status" value="2"/>
</dbReference>
<evidence type="ECO:0000256" key="2">
    <source>
        <dbReference type="ARBA" id="ARBA00022723"/>
    </source>
</evidence>
<accession>A0A2G6ED92</accession>
<dbReference type="EMBL" id="PDPS01000010">
    <property type="protein sequence ID" value="PID60050.1"/>
    <property type="molecule type" value="Genomic_DNA"/>
</dbReference>
<evidence type="ECO:0000256" key="3">
    <source>
        <dbReference type="PIRSR" id="PIRSR602678-1"/>
    </source>
</evidence>
<feature type="binding site" evidence="3">
    <location>
        <position position="248"/>
    </location>
    <ligand>
        <name>a divalent metal cation</name>
        <dbReference type="ChEBI" id="CHEBI:60240"/>
        <label>1</label>
    </ligand>
</feature>
<gene>
    <name evidence="4" type="ORF">CSB45_00750</name>
</gene>
<feature type="binding site" evidence="3">
    <location>
        <position position="101"/>
    </location>
    <ligand>
        <name>a divalent metal cation</name>
        <dbReference type="ChEBI" id="CHEBI:60240"/>
        <label>1</label>
    </ligand>
</feature>
<name>A0A2G6ED92_9BACT</name>
<evidence type="ECO:0000313" key="5">
    <source>
        <dbReference type="Proteomes" id="UP000229740"/>
    </source>
</evidence>